<proteinExistence type="predicted"/>
<evidence type="ECO:0000313" key="3">
    <source>
        <dbReference type="Proteomes" id="UP000247612"/>
    </source>
</evidence>
<feature type="chain" id="PRO_5039165801" description="Lipoprotein" evidence="1">
    <location>
        <begin position="19"/>
        <end position="167"/>
    </location>
</feature>
<keyword evidence="1" id="KW-0732">Signal</keyword>
<dbReference type="PROSITE" id="PS51257">
    <property type="entry name" value="PROKAR_LIPOPROTEIN"/>
    <property type="match status" value="1"/>
</dbReference>
<sequence>MKKIILLCLGIFLFGCTAKPEFEVSDEVHFHPLTKYDYVMDEYLLEHPETLNFLETEENLYRLSVYLCVNAGGNNDYRVKTVDFSTLDDYLNDYLYEPPSELVTTFLFDLPSSGNQSIYSTDYILILEDNEKETLIEGLKEITFIIDIVDGEHGLTAKQISLSNFVD</sequence>
<organism evidence="2 3">
    <name type="scientific">Dielma fastidiosa</name>
    <dbReference type="NCBI Taxonomy" id="1034346"/>
    <lineage>
        <taxon>Bacteria</taxon>
        <taxon>Bacillati</taxon>
        <taxon>Bacillota</taxon>
        <taxon>Erysipelotrichia</taxon>
        <taxon>Erysipelotrichales</taxon>
        <taxon>Erysipelotrichaceae</taxon>
        <taxon>Dielma</taxon>
    </lineage>
</organism>
<comment type="caution">
    <text evidence="2">The sequence shown here is derived from an EMBL/GenBank/DDBJ whole genome shotgun (WGS) entry which is preliminary data.</text>
</comment>
<evidence type="ECO:0008006" key="4">
    <source>
        <dbReference type="Google" id="ProtNLM"/>
    </source>
</evidence>
<keyword evidence="3" id="KW-1185">Reference proteome</keyword>
<evidence type="ECO:0000313" key="2">
    <source>
        <dbReference type="EMBL" id="PXX75187.1"/>
    </source>
</evidence>
<name>A0A318KI78_9FIRM</name>
<feature type="signal peptide" evidence="1">
    <location>
        <begin position="1"/>
        <end position="18"/>
    </location>
</feature>
<gene>
    <name evidence="2" type="ORF">DES51_1193</name>
</gene>
<reference evidence="2 3" key="1">
    <citation type="submission" date="2018-05" db="EMBL/GenBank/DDBJ databases">
        <title>Genomic Encyclopedia of Type Strains, Phase IV (KMG-IV): sequencing the most valuable type-strain genomes for metagenomic binning, comparative biology and taxonomic classification.</title>
        <authorList>
            <person name="Goeker M."/>
        </authorList>
    </citation>
    <scope>NUCLEOTIDE SEQUENCE [LARGE SCALE GENOMIC DNA]</scope>
    <source>
        <strain evidence="2 3">JC118</strain>
    </source>
</reference>
<evidence type="ECO:0000256" key="1">
    <source>
        <dbReference type="SAM" id="SignalP"/>
    </source>
</evidence>
<dbReference type="AlphaFoldDB" id="A0A318KI78"/>
<dbReference type="Proteomes" id="UP000247612">
    <property type="component" value="Unassembled WGS sequence"/>
</dbReference>
<dbReference type="RefSeq" id="WP_022938221.1">
    <property type="nucleotide sequence ID" value="NZ_CABKRQ010000005.1"/>
</dbReference>
<dbReference type="EMBL" id="QJKH01000019">
    <property type="protein sequence ID" value="PXX75187.1"/>
    <property type="molecule type" value="Genomic_DNA"/>
</dbReference>
<protein>
    <recommendedName>
        <fullName evidence="4">Lipoprotein</fullName>
    </recommendedName>
</protein>
<accession>A0A318KI78</accession>
<dbReference type="STRING" id="1034346.GCA_000313565_01916"/>